<reference evidence="1" key="1">
    <citation type="submission" date="2023-03" db="EMBL/GenBank/DDBJ databases">
        <title>Massive genome expansion in bonnet fungi (Mycena s.s.) driven by repeated elements and novel gene families across ecological guilds.</title>
        <authorList>
            <consortium name="Lawrence Berkeley National Laboratory"/>
            <person name="Harder C.B."/>
            <person name="Miyauchi S."/>
            <person name="Viragh M."/>
            <person name="Kuo A."/>
            <person name="Thoen E."/>
            <person name="Andreopoulos B."/>
            <person name="Lu D."/>
            <person name="Skrede I."/>
            <person name="Drula E."/>
            <person name="Henrissat B."/>
            <person name="Morin E."/>
            <person name="Kohler A."/>
            <person name="Barry K."/>
            <person name="LaButti K."/>
            <person name="Morin E."/>
            <person name="Salamov A."/>
            <person name="Lipzen A."/>
            <person name="Mereny Z."/>
            <person name="Hegedus B."/>
            <person name="Baldrian P."/>
            <person name="Stursova M."/>
            <person name="Weitz H."/>
            <person name="Taylor A."/>
            <person name="Grigoriev I.V."/>
            <person name="Nagy L.G."/>
            <person name="Martin F."/>
            <person name="Kauserud H."/>
        </authorList>
    </citation>
    <scope>NUCLEOTIDE SEQUENCE</scope>
    <source>
        <strain evidence="1">CBHHK200</strain>
    </source>
</reference>
<accession>A0AAD6SXW6</accession>
<gene>
    <name evidence="1" type="ORF">C8F04DRAFT_1181611</name>
</gene>
<dbReference type="AlphaFoldDB" id="A0AAD6SXW6"/>
<name>A0AAD6SXW6_9AGAR</name>
<evidence type="ECO:0000313" key="1">
    <source>
        <dbReference type="EMBL" id="KAJ7036076.1"/>
    </source>
</evidence>
<evidence type="ECO:0000313" key="2">
    <source>
        <dbReference type="Proteomes" id="UP001218188"/>
    </source>
</evidence>
<sequence length="332" mass="37022">MAQTPSLPDSPCSDLLRVIGSPAGRALAVKVEQAWALIRPFEISDTEYALGSNWRPPIPIPNILHQALPPAVFVLQQALDPSFHHTNYGSFQFLYTTTHVVQATLQKMMELVHLISLTDPEYPSYVALSDGISVVHLIPEEPPVSDLSMGQFEILDHMVEIYGFEGENSKAGAHMTAALEHLKSVATCSAALLGTCGEYPEFERSGRMMRRLTNTGWVDPSSSYSSLSSFKLPSWLRDLDTQLLAYGDISLGQQLHSNCARVEIPSWKRTDGFYRPHHSMRDLLRYFIRAQIFFVQLAVNPEFRLSMPLPALSVDDCEAVHAALSRVLEQLV</sequence>
<organism evidence="1 2">
    <name type="scientific">Mycena alexandri</name>
    <dbReference type="NCBI Taxonomy" id="1745969"/>
    <lineage>
        <taxon>Eukaryota</taxon>
        <taxon>Fungi</taxon>
        <taxon>Dikarya</taxon>
        <taxon>Basidiomycota</taxon>
        <taxon>Agaricomycotina</taxon>
        <taxon>Agaricomycetes</taxon>
        <taxon>Agaricomycetidae</taxon>
        <taxon>Agaricales</taxon>
        <taxon>Marasmiineae</taxon>
        <taxon>Mycenaceae</taxon>
        <taxon>Mycena</taxon>
    </lineage>
</organism>
<keyword evidence="2" id="KW-1185">Reference proteome</keyword>
<dbReference type="Proteomes" id="UP001218188">
    <property type="component" value="Unassembled WGS sequence"/>
</dbReference>
<comment type="caution">
    <text evidence="1">The sequence shown here is derived from an EMBL/GenBank/DDBJ whole genome shotgun (WGS) entry which is preliminary data.</text>
</comment>
<dbReference type="EMBL" id="JARJCM010000045">
    <property type="protein sequence ID" value="KAJ7036076.1"/>
    <property type="molecule type" value="Genomic_DNA"/>
</dbReference>
<protein>
    <submittedName>
        <fullName evidence="1">Uncharacterized protein</fullName>
    </submittedName>
</protein>
<proteinExistence type="predicted"/>